<comment type="caution">
    <text evidence="3">The sequence shown here is derived from an EMBL/GenBank/DDBJ whole genome shotgun (WGS) entry which is preliminary data.</text>
</comment>
<evidence type="ECO:0000256" key="1">
    <source>
        <dbReference type="ARBA" id="ARBA00023172"/>
    </source>
</evidence>
<dbReference type="Gene3D" id="1.10.10.60">
    <property type="entry name" value="Homeodomain-like"/>
    <property type="match status" value="1"/>
</dbReference>
<proteinExistence type="predicted"/>
<gene>
    <name evidence="3" type="ORF">GCM10022410_01640</name>
</gene>
<organism evidence="3 4">
    <name type="scientific">Amphibacillus indicireducens</name>
    <dbReference type="NCBI Taxonomy" id="1076330"/>
    <lineage>
        <taxon>Bacteria</taxon>
        <taxon>Bacillati</taxon>
        <taxon>Bacillota</taxon>
        <taxon>Bacilli</taxon>
        <taxon>Bacillales</taxon>
        <taxon>Bacillaceae</taxon>
        <taxon>Amphibacillus</taxon>
    </lineage>
</organism>
<dbReference type="Gene3D" id="3.30.420.10">
    <property type="entry name" value="Ribonuclease H-like superfamily/Ribonuclease H"/>
    <property type="match status" value="1"/>
</dbReference>
<evidence type="ECO:0000259" key="2">
    <source>
        <dbReference type="PROSITE" id="PS50994"/>
    </source>
</evidence>
<reference evidence="4" key="1">
    <citation type="journal article" date="2019" name="Int. J. Syst. Evol. Microbiol.">
        <title>The Global Catalogue of Microorganisms (GCM) 10K type strain sequencing project: providing services to taxonomists for standard genome sequencing and annotation.</title>
        <authorList>
            <consortium name="The Broad Institute Genomics Platform"/>
            <consortium name="The Broad Institute Genome Sequencing Center for Infectious Disease"/>
            <person name="Wu L."/>
            <person name="Ma J."/>
        </authorList>
    </citation>
    <scope>NUCLEOTIDE SEQUENCE [LARGE SCALE GENOMIC DNA]</scope>
    <source>
        <strain evidence="4">JCM 17250</strain>
    </source>
</reference>
<dbReference type="PANTHER" id="PTHR10948">
    <property type="entry name" value="TRANSPOSASE"/>
    <property type="match status" value="1"/>
</dbReference>
<keyword evidence="1" id="KW-0233">DNA recombination</keyword>
<dbReference type="NCBIfam" id="NF033563">
    <property type="entry name" value="transpos_IS30"/>
    <property type="match status" value="1"/>
</dbReference>
<dbReference type="SUPFAM" id="SSF53098">
    <property type="entry name" value="Ribonuclease H-like"/>
    <property type="match status" value="1"/>
</dbReference>
<dbReference type="Pfam" id="PF13936">
    <property type="entry name" value="HTH_38"/>
    <property type="match status" value="1"/>
</dbReference>
<dbReference type="PANTHER" id="PTHR10948:SF23">
    <property type="entry name" value="TRANSPOSASE INSI FOR INSERTION SEQUENCE ELEMENT IS30A-RELATED"/>
    <property type="match status" value="1"/>
</dbReference>
<feature type="domain" description="Integrase catalytic" evidence="2">
    <location>
        <begin position="186"/>
        <end position="351"/>
    </location>
</feature>
<dbReference type="RefSeq" id="WP_344909462.1">
    <property type="nucleotide sequence ID" value="NZ_BAABDL010000009.1"/>
</dbReference>
<dbReference type="EMBL" id="BAABDL010000009">
    <property type="protein sequence ID" value="GAA4058043.1"/>
    <property type="molecule type" value="Genomic_DNA"/>
</dbReference>
<dbReference type="InterPro" id="IPR001584">
    <property type="entry name" value="Integrase_cat-core"/>
</dbReference>
<dbReference type="Proteomes" id="UP001501734">
    <property type="component" value="Unassembled WGS sequence"/>
</dbReference>
<protein>
    <submittedName>
        <fullName evidence="3">IS30 family transposase</fullName>
    </submittedName>
</protein>
<dbReference type="InterPro" id="IPR025246">
    <property type="entry name" value="IS30-like_HTH"/>
</dbReference>
<accession>A0ABP7V3U2</accession>
<dbReference type="InterPro" id="IPR036397">
    <property type="entry name" value="RNaseH_sf"/>
</dbReference>
<evidence type="ECO:0000313" key="4">
    <source>
        <dbReference type="Proteomes" id="UP001501734"/>
    </source>
</evidence>
<sequence length="360" mass="42348">MIQVNTITKSHKGTHLTYAEMKQIEAYKKIDLSHREIGRLLERSPQTINDNVKKGTVLQVNKQIQNGKAYFYEKEVYFADVNFRVYEENRENCGRRPKWIDGTKFIEWADKKMLEEKWSPDVVVNKAREENLYHESILPSTSTLYHWIDSGIMKTKNIDLLEKVNRKPRSTKGKERRNKRVHGTSIEHRPKSVEERLEFGHWEMDTVIGRKCADDPVLLTLVERKTTFELLFKLDGKQSECVDHTLRTFMNQLSGIEGKIFKTITADNGSEFSNLSGLSQSIDVYFCHPFASYERGTSENQHKIIRRFLPKHQSFKDVTQSQVKRIQQWMNDYPRRNHNYKTPHQVFALELQKLKLDLVA</sequence>
<keyword evidence="4" id="KW-1185">Reference proteome</keyword>
<evidence type="ECO:0000313" key="3">
    <source>
        <dbReference type="EMBL" id="GAA4058043.1"/>
    </source>
</evidence>
<dbReference type="InterPro" id="IPR012337">
    <property type="entry name" value="RNaseH-like_sf"/>
</dbReference>
<name>A0ABP7V3U2_9BACI</name>
<dbReference type="PROSITE" id="PS50994">
    <property type="entry name" value="INTEGRASE"/>
    <property type="match status" value="1"/>
</dbReference>
<dbReference type="InterPro" id="IPR053392">
    <property type="entry name" value="Transposase_IS30-like"/>
</dbReference>
<dbReference type="InterPro" id="IPR051917">
    <property type="entry name" value="Transposase-Integrase"/>
</dbReference>